<gene>
    <name evidence="2" type="ORF">BN948_00559</name>
</gene>
<evidence type="ECO:0000313" key="3">
    <source>
        <dbReference type="Proteomes" id="UP000028878"/>
    </source>
</evidence>
<feature type="region of interest" description="Disordered" evidence="1">
    <location>
        <begin position="1"/>
        <end position="59"/>
    </location>
</feature>
<feature type="compositionally biased region" description="Basic and acidic residues" evidence="1">
    <location>
        <begin position="42"/>
        <end position="53"/>
    </location>
</feature>
<feature type="compositionally biased region" description="Basic and acidic residues" evidence="1">
    <location>
        <begin position="10"/>
        <end position="20"/>
    </location>
</feature>
<reference evidence="3" key="1">
    <citation type="submission" date="2014-11" db="EMBL/GenBank/DDBJ databases">
        <title>Draft genome sequence of Hydrogenophaga intermedia S1.</title>
        <authorList>
            <person name="Gan H.M."/>
            <person name="Chew T.H."/>
            <person name="Stolz A."/>
        </authorList>
    </citation>
    <scope>NUCLEOTIDE SEQUENCE [LARGE SCALE GENOMIC DNA]</scope>
    <source>
        <strain evidence="3">S1</strain>
    </source>
</reference>
<dbReference type="RefSeq" id="WP_035620241.1">
    <property type="nucleotide sequence ID" value="NZ_CCAE010000002.1"/>
</dbReference>
<organism evidence="2 3">
    <name type="scientific">Hydrogenophaga intermedia</name>
    <dbReference type="NCBI Taxonomy" id="65786"/>
    <lineage>
        <taxon>Bacteria</taxon>
        <taxon>Pseudomonadati</taxon>
        <taxon>Pseudomonadota</taxon>
        <taxon>Betaproteobacteria</taxon>
        <taxon>Burkholderiales</taxon>
        <taxon>Comamonadaceae</taxon>
        <taxon>Hydrogenophaga</taxon>
    </lineage>
</organism>
<evidence type="ECO:0000256" key="1">
    <source>
        <dbReference type="SAM" id="MobiDB-lite"/>
    </source>
</evidence>
<accession>A0A1L1PED4</accession>
<dbReference type="EMBL" id="CCAE010000002">
    <property type="protein sequence ID" value="CDN86159.1"/>
    <property type="molecule type" value="Genomic_DNA"/>
</dbReference>
<dbReference type="AlphaFoldDB" id="A0A1L1PED4"/>
<evidence type="ECO:0000313" key="2">
    <source>
        <dbReference type="EMBL" id="CDN86159.1"/>
    </source>
</evidence>
<dbReference type="Proteomes" id="UP000028878">
    <property type="component" value="Unassembled WGS sequence"/>
</dbReference>
<feature type="compositionally biased region" description="Polar residues" evidence="1">
    <location>
        <begin position="21"/>
        <end position="30"/>
    </location>
</feature>
<name>A0A1L1PED4_HYDIT</name>
<sequence>MAKNAPIGDNARRGAVRDRSQAFNPTTQTWTKRDAGNGQFMDQKKDGEPFKGVRKEHKK</sequence>
<protein>
    <submittedName>
        <fullName evidence="2">Uncharacterized protein</fullName>
    </submittedName>
</protein>
<proteinExistence type="predicted"/>
<keyword evidence="3" id="KW-1185">Reference proteome</keyword>